<keyword evidence="7 14" id="KW-0406">Ion transport</keyword>
<feature type="transmembrane region" description="Helical" evidence="16">
    <location>
        <begin position="192"/>
        <end position="214"/>
    </location>
</feature>
<feature type="domain" description="Potassium channel" evidence="17">
    <location>
        <begin position="108"/>
        <end position="164"/>
    </location>
</feature>
<dbReference type="PRINTS" id="PR01499">
    <property type="entry name" value="TREKCHANNEL"/>
</dbReference>
<comment type="catalytic activity">
    <reaction evidence="13">
        <text>Cs(+)(in) = Cs(+)(out)</text>
        <dbReference type="Rhea" id="RHEA:78555"/>
        <dbReference type="ChEBI" id="CHEBI:49547"/>
    </reaction>
</comment>
<feature type="transmembrane region" description="Helical" evidence="16">
    <location>
        <begin position="259"/>
        <end position="281"/>
    </location>
</feature>
<dbReference type="AlphaFoldDB" id="A0AAJ7TJE2"/>
<evidence type="ECO:0000256" key="12">
    <source>
        <dbReference type="ARBA" id="ARBA00044657"/>
    </source>
</evidence>
<evidence type="ECO:0000256" key="2">
    <source>
        <dbReference type="ARBA" id="ARBA00022448"/>
    </source>
</evidence>
<dbReference type="Proteomes" id="UP001318040">
    <property type="component" value="Chromosome 29"/>
</dbReference>
<keyword evidence="2 14" id="KW-0813">Transport</keyword>
<evidence type="ECO:0000313" key="18">
    <source>
        <dbReference type="Proteomes" id="UP001318040"/>
    </source>
</evidence>
<dbReference type="PANTHER" id="PTHR11003:SF334">
    <property type="entry name" value="FI03418P"/>
    <property type="match status" value="1"/>
</dbReference>
<comment type="catalytic activity">
    <reaction evidence="11">
        <text>K(+)(in) = K(+)(out)</text>
        <dbReference type="Rhea" id="RHEA:29463"/>
        <dbReference type="ChEBI" id="CHEBI:29103"/>
    </reaction>
</comment>
<keyword evidence="18" id="KW-1185">Reference proteome</keyword>
<dbReference type="InterPro" id="IPR003976">
    <property type="entry name" value="2pore_dom_K_chnl_TREK"/>
</dbReference>
<dbReference type="InterPro" id="IPR003280">
    <property type="entry name" value="2pore_dom_K_chnl"/>
</dbReference>
<evidence type="ECO:0000256" key="11">
    <source>
        <dbReference type="ARBA" id="ARBA00034430"/>
    </source>
</evidence>
<accession>A0AAJ7TJE2</accession>
<evidence type="ECO:0000313" key="19">
    <source>
        <dbReference type="RefSeq" id="XP_032818967.1"/>
    </source>
</evidence>
<keyword evidence="4 14" id="KW-0812">Transmembrane</keyword>
<evidence type="ECO:0000256" key="9">
    <source>
        <dbReference type="ARBA" id="ARBA00023157"/>
    </source>
</evidence>
<evidence type="ECO:0000256" key="5">
    <source>
        <dbReference type="ARBA" id="ARBA00022958"/>
    </source>
</evidence>
<evidence type="ECO:0000256" key="15">
    <source>
        <dbReference type="SAM" id="MobiDB-lite"/>
    </source>
</evidence>
<evidence type="ECO:0000256" key="1">
    <source>
        <dbReference type="ARBA" id="ARBA00004651"/>
    </source>
</evidence>
<feature type="transmembrane region" description="Helical" evidence="16">
    <location>
        <begin position="226"/>
        <end position="247"/>
    </location>
</feature>
<evidence type="ECO:0000259" key="17">
    <source>
        <dbReference type="Pfam" id="PF07885"/>
    </source>
</evidence>
<feature type="region of interest" description="Disordered" evidence="15">
    <location>
        <begin position="441"/>
        <end position="512"/>
    </location>
</feature>
<keyword evidence="8 16" id="KW-0472">Membrane</keyword>
<feature type="compositionally biased region" description="Polar residues" evidence="15">
    <location>
        <begin position="477"/>
        <end position="487"/>
    </location>
</feature>
<evidence type="ECO:0000256" key="3">
    <source>
        <dbReference type="ARBA" id="ARBA00022475"/>
    </source>
</evidence>
<feature type="compositionally biased region" description="Low complexity" evidence="15">
    <location>
        <begin position="1"/>
        <end position="13"/>
    </location>
</feature>
<keyword evidence="5" id="KW-0630">Potassium</keyword>
<sequence length="512" mass="56314">MGVAAAAAAATTTEQEEQEMGARRRMKWKTLLGIFVLVLGYLVLGGAVFRALEQGNESAQRDAITAHKASFLVRHPCVPPDELEKLIQNVAAALSAGVNPSGNATSQNSHWDLGSAFFFAGTVITTIGFGNIAPSTKGGRIFCVVYALLGIPLFGFLLAGVGDQLGTIFGKSVANMEKNNTHKHLSQTKFRVISTVLFLLAGCLFFVVIPTVIFMHVEGWTTLEAIYFVVVTLTTIGFGDYVAGGNLQMQYKEWYKPLVWFWILVGLAYFAAILSMIGDWLRVLSRKTKEEVGEIRAQAAEWKANVTAELKVTRRRLSVEIHDKLQRAASIRNLERRHRLGPHEPRRHSMDVLTAERRAPSRASFLALANKAESVDRIVPPSELQNGEVLHKPASGESVNFAEGCNAGGSGGSMGSGDMKPYSIRSAFSRRSDHRGILKHTRWQLQQQQQQQHQQQRNQQQQSQHNVDNSLERESDSQQQLEQQPTPDTAHGSCDSFGIGNSQAHADAVNQG</sequence>
<dbReference type="GeneID" id="116947392"/>
<dbReference type="Pfam" id="PF07885">
    <property type="entry name" value="Ion_trans_2"/>
    <property type="match status" value="2"/>
</dbReference>
<dbReference type="RefSeq" id="XP_032818967.1">
    <property type="nucleotide sequence ID" value="XM_032963076.1"/>
</dbReference>
<dbReference type="GO" id="GO:0022841">
    <property type="term" value="F:potassium ion leak channel activity"/>
    <property type="evidence" value="ECO:0007669"/>
    <property type="project" value="TreeGrafter"/>
</dbReference>
<evidence type="ECO:0000256" key="14">
    <source>
        <dbReference type="RuleBase" id="RU003857"/>
    </source>
</evidence>
<evidence type="ECO:0000256" key="13">
    <source>
        <dbReference type="ARBA" id="ARBA00044691"/>
    </source>
</evidence>
<feature type="transmembrane region" description="Helical" evidence="16">
    <location>
        <begin position="30"/>
        <end position="52"/>
    </location>
</feature>
<evidence type="ECO:0000256" key="4">
    <source>
        <dbReference type="ARBA" id="ARBA00022692"/>
    </source>
</evidence>
<reference evidence="19" key="1">
    <citation type="submission" date="2025-08" db="UniProtKB">
        <authorList>
            <consortium name="RefSeq"/>
        </authorList>
    </citation>
    <scope>IDENTIFICATION</scope>
    <source>
        <tissue evidence="19">Sperm</tissue>
    </source>
</reference>
<keyword evidence="6 16" id="KW-1133">Transmembrane helix</keyword>
<dbReference type="GO" id="GO:0005886">
    <property type="term" value="C:plasma membrane"/>
    <property type="evidence" value="ECO:0007669"/>
    <property type="project" value="UniProtKB-SubCell"/>
</dbReference>
<dbReference type="PANTHER" id="PTHR11003">
    <property type="entry name" value="POTASSIUM CHANNEL, SUBFAMILY K"/>
    <property type="match status" value="1"/>
</dbReference>
<dbReference type="SUPFAM" id="SSF81324">
    <property type="entry name" value="Voltage-gated potassium channels"/>
    <property type="match status" value="2"/>
</dbReference>
<evidence type="ECO:0000256" key="16">
    <source>
        <dbReference type="SAM" id="Phobius"/>
    </source>
</evidence>
<dbReference type="GO" id="GO:0030322">
    <property type="term" value="P:stabilization of membrane potential"/>
    <property type="evidence" value="ECO:0007669"/>
    <property type="project" value="TreeGrafter"/>
</dbReference>
<feature type="compositionally biased region" description="Low complexity" evidence="15">
    <location>
        <begin position="444"/>
        <end position="464"/>
    </location>
</feature>
<name>A0AAJ7TJE2_PETMA</name>
<dbReference type="GO" id="GO:0015271">
    <property type="term" value="F:outward rectifier potassium channel activity"/>
    <property type="evidence" value="ECO:0007669"/>
    <property type="project" value="TreeGrafter"/>
</dbReference>
<evidence type="ECO:0000256" key="10">
    <source>
        <dbReference type="ARBA" id="ARBA00023303"/>
    </source>
</evidence>
<protein>
    <submittedName>
        <fullName evidence="19">Potassium channel subfamily K member 2-like isoform X2</fullName>
    </submittedName>
</protein>
<dbReference type="PRINTS" id="PR01333">
    <property type="entry name" value="2POREKCHANEL"/>
</dbReference>
<feature type="compositionally biased region" description="Polar residues" evidence="15">
    <location>
        <begin position="499"/>
        <end position="512"/>
    </location>
</feature>
<gene>
    <name evidence="19" type="primary">LOC116947392</name>
</gene>
<dbReference type="InterPro" id="IPR013099">
    <property type="entry name" value="K_chnl_dom"/>
</dbReference>
<proteinExistence type="inferred from homology"/>
<comment type="subcellular location">
    <subcellularLocation>
        <location evidence="1">Cell membrane</location>
        <topology evidence="1">Multi-pass membrane protein</topology>
    </subcellularLocation>
</comment>
<evidence type="ECO:0000256" key="6">
    <source>
        <dbReference type="ARBA" id="ARBA00022989"/>
    </source>
</evidence>
<feature type="transmembrane region" description="Helical" evidence="16">
    <location>
        <begin position="141"/>
        <end position="161"/>
    </location>
</feature>
<organism evidence="18 19">
    <name type="scientific">Petromyzon marinus</name>
    <name type="common">Sea lamprey</name>
    <dbReference type="NCBI Taxonomy" id="7757"/>
    <lineage>
        <taxon>Eukaryota</taxon>
        <taxon>Metazoa</taxon>
        <taxon>Chordata</taxon>
        <taxon>Craniata</taxon>
        <taxon>Vertebrata</taxon>
        <taxon>Cyclostomata</taxon>
        <taxon>Hyperoartia</taxon>
        <taxon>Petromyzontiformes</taxon>
        <taxon>Petromyzontidae</taxon>
        <taxon>Petromyzon</taxon>
    </lineage>
</organism>
<evidence type="ECO:0000256" key="7">
    <source>
        <dbReference type="ARBA" id="ARBA00023065"/>
    </source>
</evidence>
<feature type="transmembrane region" description="Helical" evidence="16">
    <location>
        <begin position="116"/>
        <end position="134"/>
    </location>
</feature>
<comment type="similarity">
    <text evidence="14">Belongs to the two pore domain potassium channel (TC 1.A.1.8) family.</text>
</comment>
<keyword evidence="10 14" id="KW-0407">Ion channel</keyword>
<comment type="catalytic activity">
    <reaction evidence="12">
        <text>Rb(+)(in) = Rb(+)(out)</text>
        <dbReference type="Rhea" id="RHEA:78547"/>
        <dbReference type="ChEBI" id="CHEBI:49847"/>
    </reaction>
</comment>
<dbReference type="Gene3D" id="1.10.287.70">
    <property type="match status" value="1"/>
</dbReference>
<feature type="domain" description="Potassium channel" evidence="17">
    <location>
        <begin position="204"/>
        <end position="282"/>
    </location>
</feature>
<evidence type="ECO:0000256" key="8">
    <source>
        <dbReference type="ARBA" id="ARBA00023136"/>
    </source>
</evidence>
<keyword evidence="9" id="KW-1015">Disulfide bond</keyword>
<feature type="region of interest" description="Disordered" evidence="15">
    <location>
        <begin position="1"/>
        <end position="22"/>
    </location>
</feature>
<keyword evidence="3" id="KW-1003">Cell membrane</keyword>